<dbReference type="PROSITE" id="PS51695">
    <property type="entry name" value="SEDOLISIN"/>
    <property type="match status" value="1"/>
</dbReference>
<evidence type="ECO:0000256" key="8">
    <source>
        <dbReference type="PROSITE-ProRule" id="PRU01032"/>
    </source>
</evidence>
<keyword evidence="9" id="KW-0732">Signal</keyword>
<keyword evidence="5" id="KW-0720">Serine protease</keyword>
<comment type="caution">
    <text evidence="8">Lacks conserved residue(s) required for the propagation of feature annotation.</text>
</comment>
<dbReference type="OrthoDB" id="409122at2759"/>
<keyword evidence="6 8" id="KW-0106">Calcium</keyword>
<dbReference type="GO" id="GO:0046872">
    <property type="term" value="F:metal ion binding"/>
    <property type="evidence" value="ECO:0007669"/>
    <property type="project" value="UniProtKB-UniRule"/>
</dbReference>
<evidence type="ECO:0000313" key="11">
    <source>
        <dbReference type="EMBL" id="KAF7342155.1"/>
    </source>
</evidence>
<feature type="chain" id="PRO_5033994606" evidence="9">
    <location>
        <begin position="18"/>
        <end position="556"/>
    </location>
</feature>
<dbReference type="GO" id="GO:0006508">
    <property type="term" value="P:proteolysis"/>
    <property type="evidence" value="ECO:0007669"/>
    <property type="project" value="UniProtKB-KW"/>
</dbReference>
<dbReference type="Pfam" id="PF09286">
    <property type="entry name" value="Pro-kuma_activ"/>
    <property type="match status" value="1"/>
</dbReference>
<feature type="binding site" evidence="8">
    <location>
        <position position="534"/>
    </location>
    <ligand>
        <name>Ca(2+)</name>
        <dbReference type="ChEBI" id="CHEBI:29108"/>
    </ligand>
</feature>
<keyword evidence="2 11" id="KW-0645">Protease</keyword>
<keyword evidence="4" id="KW-0378">Hydrolase</keyword>
<dbReference type="GO" id="GO:0005576">
    <property type="term" value="C:extracellular region"/>
    <property type="evidence" value="ECO:0007669"/>
    <property type="project" value="UniProtKB-SubCell"/>
</dbReference>
<dbReference type="PANTHER" id="PTHR14218:SF10">
    <property type="entry name" value="PEPTIDASE S53 DOMAIN-CONTAINING PROTEIN"/>
    <property type="match status" value="1"/>
</dbReference>
<keyword evidence="7" id="KW-0865">Zymogen</keyword>
<comment type="cofactor">
    <cofactor evidence="8">
        <name>Ca(2+)</name>
        <dbReference type="ChEBI" id="CHEBI:29108"/>
    </cofactor>
    <text evidence="8">Binds 1 Ca(2+) ion per subunit.</text>
</comment>
<evidence type="ECO:0000256" key="2">
    <source>
        <dbReference type="ARBA" id="ARBA00022670"/>
    </source>
</evidence>
<evidence type="ECO:0000256" key="7">
    <source>
        <dbReference type="ARBA" id="ARBA00023145"/>
    </source>
</evidence>
<dbReference type="CDD" id="cd11377">
    <property type="entry name" value="Pro-peptidase_S53"/>
    <property type="match status" value="1"/>
</dbReference>
<dbReference type="CDD" id="cd04056">
    <property type="entry name" value="Peptidases_S53"/>
    <property type="match status" value="1"/>
</dbReference>
<feature type="binding site" evidence="8">
    <location>
        <position position="515"/>
    </location>
    <ligand>
        <name>Ca(2+)</name>
        <dbReference type="ChEBI" id="CHEBI:29108"/>
    </ligand>
</feature>
<dbReference type="InterPro" id="IPR015366">
    <property type="entry name" value="S53_propep"/>
</dbReference>
<sequence length="556" mass="58964">MLARLTILSVILSAVNAEFLVLEKRENPPDGFLLVGAPPSDKVLNLRLSLTQNDISGLHDTIHEVSTPGNPLVWLKTFVAPAQDTLAQVNSWFASNNLTASPVTAAGDWIAVNMTVSQANDLLAADFSTFQNKAMNTTVVRTLSYSIPGELKGHIVSVDPTVNFPVRKKSVAPLKNRAFGISATRAPAARSVSTDCHASSQWTPSCVQQLYGIPSAPAKAVANVLGVSGFGNAFSNHRDLKQYLETYLPNINPNTTYSFISIDDGVDNQLPLDTSSEADLNIQTTIGLATGVQVAFLGTGPPENSNDFSDYLDEANFILGMEQPPQTVLNTFAGFNSENSFQAPAMISLCNAYAQLAARGISYIVSTGESFFDCEAFEAPFPASCPFVTAVGGSEFNVDETQETAFTFGGGGFSTLFQRPTYQDAAVEGYLKSTGNANNTAFNVSGRAVPDVSALSAMPFVWQGIINDGGSTSFSAAIFASIVALLTNERIAAGKPGLGFLNPFLYQNPQAFQDVVVGNNAACSTEFAFNATAGWDPATGFGSPIFSKLLQIVNGL</sequence>
<dbReference type="PANTHER" id="PTHR14218">
    <property type="entry name" value="PROTEASE S8 TRIPEPTIDYL PEPTIDASE I CLN2"/>
    <property type="match status" value="1"/>
</dbReference>
<dbReference type="InterPro" id="IPR030400">
    <property type="entry name" value="Sedolisin_dom"/>
</dbReference>
<feature type="binding site" evidence="8">
    <location>
        <position position="536"/>
    </location>
    <ligand>
        <name>Ca(2+)</name>
        <dbReference type="ChEBI" id="CHEBI:29108"/>
    </ligand>
</feature>
<feature type="binding site" evidence="8">
    <location>
        <position position="514"/>
    </location>
    <ligand>
        <name>Ca(2+)</name>
        <dbReference type="ChEBI" id="CHEBI:29108"/>
    </ligand>
</feature>
<feature type="signal peptide" evidence="9">
    <location>
        <begin position="1"/>
        <end position="17"/>
    </location>
</feature>
<comment type="caution">
    <text evidence="11">The sequence shown here is derived from an EMBL/GenBank/DDBJ whole genome shotgun (WGS) entry which is preliminary data.</text>
</comment>
<dbReference type="SMART" id="SM00944">
    <property type="entry name" value="Pro-kuma_activ"/>
    <property type="match status" value="1"/>
</dbReference>
<comment type="subcellular location">
    <subcellularLocation>
        <location evidence="1">Secreted</location>
        <location evidence="1">Extracellular space</location>
    </subcellularLocation>
</comment>
<dbReference type="SUPFAM" id="SSF54897">
    <property type="entry name" value="Protease propeptides/inhibitors"/>
    <property type="match status" value="1"/>
</dbReference>
<dbReference type="Proteomes" id="UP000620124">
    <property type="component" value="Unassembled WGS sequence"/>
</dbReference>
<evidence type="ECO:0000313" key="12">
    <source>
        <dbReference type="Proteomes" id="UP000620124"/>
    </source>
</evidence>
<dbReference type="InterPro" id="IPR050819">
    <property type="entry name" value="Tripeptidyl-peptidase_I"/>
</dbReference>
<keyword evidence="3 8" id="KW-0479">Metal-binding</keyword>
<name>A0A8H6XKU6_9AGAR</name>
<organism evidence="11 12">
    <name type="scientific">Mycena venus</name>
    <dbReference type="NCBI Taxonomy" id="2733690"/>
    <lineage>
        <taxon>Eukaryota</taxon>
        <taxon>Fungi</taxon>
        <taxon>Dikarya</taxon>
        <taxon>Basidiomycota</taxon>
        <taxon>Agaricomycotina</taxon>
        <taxon>Agaricomycetes</taxon>
        <taxon>Agaricomycetidae</taxon>
        <taxon>Agaricales</taxon>
        <taxon>Marasmiineae</taxon>
        <taxon>Mycenaceae</taxon>
        <taxon>Mycena</taxon>
    </lineage>
</organism>
<keyword evidence="12" id="KW-1185">Reference proteome</keyword>
<accession>A0A8H6XKU6</accession>
<evidence type="ECO:0000256" key="5">
    <source>
        <dbReference type="ARBA" id="ARBA00022825"/>
    </source>
</evidence>
<dbReference type="InterPro" id="IPR036852">
    <property type="entry name" value="Peptidase_S8/S53_dom_sf"/>
</dbReference>
<evidence type="ECO:0000256" key="6">
    <source>
        <dbReference type="ARBA" id="ARBA00022837"/>
    </source>
</evidence>
<evidence type="ECO:0000256" key="1">
    <source>
        <dbReference type="ARBA" id="ARBA00004239"/>
    </source>
</evidence>
<protein>
    <submittedName>
        <fullName evidence="11">Serine protease S53</fullName>
    </submittedName>
</protein>
<dbReference type="SUPFAM" id="SSF52743">
    <property type="entry name" value="Subtilisin-like"/>
    <property type="match status" value="1"/>
</dbReference>
<dbReference type="AlphaFoldDB" id="A0A8H6XKU6"/>
<dbReference type="Gene3D" id="3.40.50.200">
    <property type="entry name" value="Peptidase S8/S53 domain"/>
    <property type="match status" value="1"/>
</dbReference>
<gene>
    <name evidence="11" type="ORF">MVEN_01803200</name>
</gene>
<evidence type="ECO:0000256" key="4">
    <source>
        <dbReference type="ARBA" id="ARBA00022801"/>
    </source>
</evidence>
<proteinExistence type="predicted"/>
<dbReference type="GO" id="GO:0004252">
    <property type="term" value="F:serine-type endopeptidase activity"/>
    <property type="evidence" value="ECO:0007669"/>
    <property type="project" value="InterPro"/>
</dbReference>
<dbReference type="EMBL" id="JACAZI010000017">
    <property type="protein sequence ID" value="KAF7342155.1"/>
    <property type="molecule type" value="Genomic_DNA"/>
</dbReference>
<dbReference type="GO" id="GO:0008240">
    <property type="term" value="F:tripeptidyl-peptidase activity"/>
    <property type="evidence" value="ECO:0007669"/>
    <property type="project" value="TreeGrafter"/>
</dbReference>
<evidence type="ECO:0000256" key="3">
    <source>
        <dbReference type="ARBA" id="ARBA00022723"/>
    </source>
</evidence>
<feature type="domain" description="Peptidase S53" evidence="10">
    <location>
        <begin position="201"/>
        <end position="556"/>
    </location>
</feature>
<reference evidence="11" key="1">
    <citation type="submission" date="2020-05" db="EMBL/GenBank/DDBJ databases">
        <title>Mycena genomes resolve the evolution of fungal bioluminescence.</title>
        <authorList>
            <person name="Tsai I.J."/>
        </authorList>
    </citation>
    <scope>NUCLEOTIDE SEQUENCE</scope>
    <source>
        <strain evidence="11">CCC161011</strain>
    </source>
</reference>
<evidence type="ECO:0000259" key="10">
    <source>
        <dbReference type="PROSITE" id="PS51695"/>
    </source>
</evidence>
<evidence type="ECO:0000256" key="9">
    <source>
        <dbReference type="SAM" id="SignalP"/>
    </source>
</evidence>